<dbReference type="HAMAP" id="MF_00772">
    <property type="entry name" value="OGT"/>
    <property type="match status" value="1"/>
</dbReference>
<feature type="active site" description="Nucleophile; methyl group acceptor" evidence="9">
    <location>
        <position position="134"/>
    </location>
</feature>
<protein>
    <recommendedName>
        <fullName evidence="9">Methylated-DNA--protein-cysteine methyltransferase</fullName>
        <ecNumber evidence="9">2.1.1.63</ecNumber>
    </recommendedName>
    <alternativeName>
        <fullName evidence="9">6-O-methylguanine-DNA methyltransferase</fullName>
        <shortName evidence="9">MGMT</shortName>
    </alternativeName>
    <alternativeName>
        <fullName evidence="9">O-6-methylguanine-DNA-alkyltransferase</fullName>
    </alternativeName>
</protein>
<dbReference type="Gene3D" id="3.30.160.70">
    <property type="entry name" value="Methylated DNA-protein cysteine methyltransferase domain"/>
    <property type="match status" value="1"/>
</dbReference>
<dbReference type="EMBL" id="DXEU01000157">
    <property type="protein sequence ID" value="HIX52890.1"/>
    <property type="molecule type" value="Genomic_DNA"/>
</dbReference>
<dbReference type="CDD" id="cd06445">
    <property type="entry name" value="ATase"/>
    <property type="match status" value="1"/>
</dbReference>
<dbReference type="InterPro" id="IPR014048">
    <property type="entry name" value="MethylDNA_cys_MeTrfase_DNA-bd"/>
</dbReference>
<dbReference type="PROSITE" id="PS00374">
    <property type="entry name" value="MGMT"/>
    <property type="match status" value="1"/>
</dbReference>
<evidence type="ECO:0000259" key="11">
    <source>
        <dbReference type="Pfam" id="PF02870"/>
    </source>
</evidence>
<reference evidence="12" key="1">
    <citation type="journal article" date="2021" name="PeerJ">
        <title>Extensive microbial diversity within the chicken gut microbiome revealed by metagenomics and culture.</title>
        <authorList>
            <person name="Gilroy R."/>
            <person name="Ravi A."/>
            <person name="Getino M."/>
            <person name="Pursley I."/>
            <person name="Horton D.L."/>
            <person name="Alikhan N.F."/>
            <person name="Baker D."/>
            <person name="Gharbi K."/>
            <person name="Hall N."/>
            <person name="Watson M."/>
            <person name="Adriaenssens E.M."/>
            <person name="Foster-Nyarko E."/>
            <person name="Jarju S."/>
            <person name="Secka A."/>
            <person name="Antonio M."/>
            <person name="Oren A."/>
            <person name="Chaudhuri R.R."/>
            <person name="La Ragione R."/>
            <person name="Hildebrand F."/>
            <person name="Pallen M.J."/>
        </authorList>
    </citation>
    <scope>NUCLEOTIDE SEQUENCE</scope>
    <source>
        <strain evidence="12">ChiGjej4B4-12881</strain>
    </source>
</reference>
<dbReference type="InterPro" id="IPR036217">
    <property type="entry name" value="MethylDNA_cys_MeTrfase_DNAb"/>
</dbReference>
<dbReference type="InterPro" id="IPR036388">
    <property type="entry name" value="WH-like_DNA-bd_sf"/>
</dbReference>
<comment type="similarity">
    <text evidence="2 9">Belongs to the MGMT family.</text>
</comment>
<evidence type="ECO:0000256" key="4">
    <source>
        <dbReference type="ARBA" id="ARBA00022603"/>
    </source>
</evidence>
<feature type="domain" description="Methylated-DNA-[protein]-cysteine S-methyltransferase DNA binding" evidence="10">
    <location>
        <begin position="78"/>
        <end position="163"/>
    </location>
</feature>
<dbReference type="GO" id="GO:0003908">
    <property type="term" value="F:methylated-DNA-[protein]-cysteine S-methyltransferase activity"/>
    <property type="evidence" value="ECO:0007669"/>
    <property type="project" value="UniProtKB-UniRule"/>
</dbReference>
<evidence type="ECO:0000259" key="10">
    <source>
        <dbReference type="Pfam" id="PF01035"/>
    </source>
</evidence>
<dbReference type="InterPro" id="IPR001497">
    <property type="entry name" value="MethylDNA_cys_MeTrfase_AS"/>
</dbReference>
<dbReference type="NCBIfam" id="TIGR00589">
    <property type="entry name" value="ogt"/>
    <property type="match status" value="1"/>
</dbReference>
<evidence type="ECO:0000256" key="3">
    <source>
        <dbReference type="ARBA" id="ARBA00022490"/>
    </source>
</evidence>
<reference evidence="12" key="2">
    <citation type="submission" date="2021-04" db="EMBL/GenBank/DDBJ databases">
        <authorList>
            <person name="Gilroy R."/>
        </authorList>
    </citation>
    <scope>NUCLEOTIDE SEQUENCE</scope>
    <source>
        <strain evidence="12">ChiGjej4B4-12881</strain>
    </source>
</reference>
<evidence type="ECO:0000256" key="7">
    <source>
        <dbReference type="ARBA" id="ARBA00023204"/>
    </source>
</evidence>
<name>A0A9D1W5R1_9FIRM</name>
<dbReference type="PANTHER" id="PTHR10815">
    <property type="entry name" value="METHYLATED-DNA--PROTEIN-CYSTEINE METHYLTRANSFERASE"/>
    <property type="match status" value="1"/>
</dbReference>
<evidence type="ECO:0000313" key="13">
    <source>
        <dbReference type="Proteomes" id="UP000886780"/>
    </source>
</evidence>
<evidence type="ECO:0000256" key="6">
    <source>
        <dbReference type="ARBA" id="ARBA00022763"/>
    </source>
</evidence>
<evidence type="ECO:0000313" key="12">
    <source>
        <dbReference type="EMBL" id="HIX52890.1"/>
    </source>
</evidence>
<keyword evidence="7 9" id="KW-0234">DNA repair</keyword>
<accession>A0A9D1W5R1</accession>
<keyword evidence="6 9" id="KW-0227">DNA damage</keyword>
<keyword evidence="3 9" id="KW-0963">Cytoplasm</keyword>
<gene>
    <name evidence="12" type="ORF">IAA28_08820</name>
</gene>
<keyword evidence="5 9" id="KW-0808">Transferase</keyword>
<dbReference type="SUPFAM" id="SSF46767">
    <property type="entry name" value="Methylated DNA-protein cysteine methyltransferase, C-terminal domain"/>
    <property type="match status" value="1"/>
</dbReference>
<dbReference type="AlphaFoldDB" id="A0A9D1W5R1"/>
<dbReference type="PANTHER" id="PTHR10815:SF5">
    <property type="entry name" value="METHYLATED-DNA--PROTEIN-CYSTEINE METHYLTRANSFERASE"/>
    <property type="match status" value="1"/>
</dbReference>
<evidence type="ECO:0000256" key="8">
    <source>
        <dbReference type="ARBA" id="ARBA00049348"/>
    </source>
</evidence>
<proteinExistence type="inferred from homology"/>
<evidence type="ECO:0000256" key="1">
    <source>
        <dbReference type="ARBA" id="ARBA00001286"/>
    </source>
</evidence>
<dbReference type="InterPro" id="IPR008332">
    <property type="entry name" value="MethylG_MeTrfase_N"/>
</dbReference>
<dbReference type="EC" id="2.1.1.63" evidence="9"/>
<comment type="function">
    <text evidence="9">Involved in the cellular defense against the biological effects of O6-methylguanine (O6-MeG) and O4-methylthymine (O4-MeT) in DNA. Repairs the methylated nucleobase in DNA by stoichiometrically transferring the methyl group to a cysteine residue in the enzyme. This is a suicide reaction: the enzyme is irreversibly inactivated.</text>
</comment>
<comment type="catalytic activity">
    <reaction evidence="8 9">
        <text>a 6-O-methyl-2'-deoxyguanosine in DNA + L-cysteinyl-[protein] = S-methyl-L-cysteinyl-[protein] + a 2'-deoxyguanosine in DNA</text>
        <dbReference type="Rhea" id="RHEA:24000"/>
        <dbReference type="Rhea" id="RHEA-COMP:10131"/>
        <dbReference type="Rhea" id="RHEA-COMP:10132"/>
        <dbReference type="Rhea" id="RHEA-COMP:11367"/>
        <dbReference type="Rhea" id="RHEA-COMP:11368"/>
        <dbReference type="ChEBI" id="CHEBI:29950"/>
        <dbReference type="ChEBI" id="CHEBI:82612"/>
        <dbReference type="ChEBI" id="CHEBI:85445"/>
        <dbReference type="ChEBI" id="CHEBI:85448"/>
        <dbReference type="EC" id="2.1.1.63"/>
    </reaction>
</comment>
<comment type="catalytic activity">
    <reaction evidence="1 9">
        <text>a 4-O-methyl-thymidine in DNA + L-cysteinyl-[protein] = a thymidine in DNA + S-methyl-L-cysteinyl-[protein]</text>
        <dbReference type="Rhea" id="RHEA:53428"/>
        <dbReference type="Rhea" id="RHEA-COMP:10131"/>
        <dbReference type="Rhea" id="RHEA-COMP:10132"/>
        <dbReference type="Rhea" id="RHEA-COMP:13555"/>
        <dbReference type="Rhea" id="RHEA-COMP:13556"/>
        <dbReference type="ChEBI" id="CHEBI:29950"/>
        <dbReference type="ChEBI" id="CHEBI:82612"/>
        <dbReference type="ChEBI" id="CHEBI:137386"/>
        <dbReference type="ChEBI" id="CHEBI:137387"/>
        <dbReference type="EC" id="2.1.1.63"/>
    </reaction>
</comment>
<dbReference type="Pfam" id="PF02870">
    <property type="entry name" value="Methyltransf_1N"/>
    <property type="match status" value="1"/>
</dbReference>
<comment type="caution">
    <text evidence="12">The sequence shown here is derived from an EMBL/GenBank/DDBJ whole genome shotgun (WGS) entry which is preliminary data.</text>
</comment>
<keyword evidence="4 9" id="KW-0489">Methyltransferase</keyword>
<dbReference type="InterPro" id="IPR036631">
    <property type="entry name" value="MGMT_N_sf"/>
</dbReference>
<feature type="domain" description="Methylguanine DNA methyltransferase ribonuclease-like" evidence="11">
    <location>
        <begin position="3"/>
        <end position="74"/>
    </location>
</feature>
<dbReference type="GO" id="GO:0006307">
    <property type="term" value="P:DNA alkylation repair"/>
    <property type="evidence" value="ECO:0007669"/>
    <property type="project" value="UniProtKB-UniRule"/>
</dbReference>
<evidence type="ECO:0000256" key="9">
    <source>
        <dbReference type="HAMAP-Rule" id="MF_00772"/>
    </source>
</evidence>
<dbReference type="GO" id="GO:0005737">
    <property type="term" value="C:cytoplasm"/>
    <property type="evidence" value="ECO:0007669"/>
    <property type="project" value="UniProtKB-SubCell"/>
</dbReference>
<evidence type="ECO:0000256" key="5">
    <source>
        <dbReference type="ARBA" id="ARBA00022679"/>
    </source>
</evidence>
<evidence type="ECO:0000256" key="2">
    <source>
        <dbReference type="ARBA" id="ARBA00008711"/>
    </source>
</evidence>
<sequence length="177" mass="19554">MQYTTHYESPLGRMLLAAEEEGLTGAWFEGQKYFAAGLDGEREEKETPVLQEAKRWLDVYFSGRKPDFSVPLRPAGSEFRREVWKILCAIPYGKTMTYGEIGKVLAGQRGLASMSAQAVGGAVGRNPVSIFIPCHRVVGADGSLTGYAGGIHKKEWLLRLEGADLTRLFIPRKAEMS</sequence>
<dbReference type="Proteomes" id="UP000886780">
    <property type="component" value="Unassembled WGS sequence"/>
</dbReference>
<dbReference type="Pfam" id="PF01035">
    <property type="entry name" value="DNA_binding_1"/>
    <property type="match status" value="1"/>
</dbReference>
<dbReference type="SUPFAM" id="SSF53155">
    <property type="entry name" value="Methylated DNA-protein cysteine methyltransferase domain"/>
    <property type="match status" value="1"/>
</dbReference>
<dbReference type="Gene3D" id="1.10.10.10">
    <property type="entry name" value="Winged helix-like DNA-binding domain superfamily/Winged helix DNA-binding domain"/>
    <property type="match status" value="1"/>
</dbReference>
<organism evidence="12 13">
    <name type="scientific">Candidatus Lachnoclostridium stercoripullorum</name>
    <dbReference type="NCBI Taxonomy" id="2838635"/>
    <lineage>
        <taxon>Bacteria</taxon>
        <taxon>Bacillati</taxon>
        <taxon>Bacillota</taxon>
        <taxon>Clostridia</taxon>
        <taxon>Lachnospirales</taxon>
        <taxon>Lachnospiraceae</taxon>
    </lineage>
</organism>
<comment type="subcellular location">
    <subcellularLocation>
        <location evidence="9">Cytoplasm</location>
    </subcellularLocation>
</comment>
<dbReference type="FunFam" id="1.10.10.10:FF:000214">
    <property type="entry name" value="Methylated-DNA--protein-cysteine methyltransferase"/>
    <property type="match status" value="1"/>
</dbReference>
<comment type="miscellaneous">
    <text evidence="9">This enzyme catalyzes only one turnover and therefore is not strictly catalytic. According to one definition, an enzyme is a biocatalyst that acts repeatedly and over many reaction cycles.</text>
</comment>
<dbReference type="GO" id="GO:0032259">
    <property type="term" value="P:methylation"/>
    <property type="evidence" value="ECO:0007669"/>
    <property type="project" value="UniProtKB-KW"/>
</dbReference>
<dbReference type="InterPro" id="IPR023546">
    <property type="entry name" value="MGMT"/>
</dbReference>